<proteinExistence type="predicted"/>
<evidence type="ECO:0000313" key="2">
    <source>
        <dbReference type="EMBL" id="VDK89611.1"/>
    </source>
</evidence>
<feature type="transmembrane region" description="Helical" evidence="1">
    <location>
        <begin position="138"/>
        <end position="167"/>
    </location>
</feature>
<dbReference type="Proteomes" id="UP000277928">
    <property type="component" value="Unassembled WGS sequence"/>
</dbReference>
<name>A0A3P6VG94_LITSI</name>
<dbReference type="OMA" id="IFIVYDS"/>
<sequence>MLQISEIHQLNGCKYSEVKVEAVKKVFVIVSRSNWCNEVIKVVFGVSAEARRNNTNVTAWAMPYNYTGSVDSRSRCLDNVYLYNASRPAYGLARVDLLCGARRPRLERSIWKRSIEEYEQKEHPPLTASIDRSNGGTFVITIGVLLYAVFGLCFLAANLAYIFRIFIVYDSSTIDKRPGQRQSASGNKISKMLKIALNAMKAKKSSRKNKGGKVFKA</sequence>
<keyword evidence="1" id="KW-0812">Transmembrane</keyword>
<evidence type="ECO:0000313" key="3">
    <source>
        <dbReference type="Proteomes" id="UP000277928"/>
    </source>
</evidence>
<dbReference type="OrthoDB" id="5787977at2759"/>
<accession>A0A3P6VG94</accession>
<keyword evidence="1" id="KW-1133">Transmembrane helix</keyword>
<keyword evidence="3" id="KW-1185">Reference proteome</keyword>
<keyword evidence="1" id="KW-0472">Membrane</keyword>
<organism evidence="2 3">
    <name type="scientific">Litomosoides sigmodontis</name>
    <name type="common">Filarial nematode worm</name>
    <dbReference type="NCBI Taxonomy" id="42156"/>
    <lineage>
        <taxon>Eukaryota</taxon>
        <taxon>Metazoa</taxon>
        <taxon>Ecdysozoa</taxon>
        <taxon>Nematoda</taxon>
        <taxon>Chromadorea</taxon>
        <taxon>Rhabditida</taxon>
        <taxon>Spirurina</taxon>
        <taxon>Spiruromorpha</taxon>
        <taxon>Filarioidea</taxon>
        <taxon>Onchocercidae</taxon>
        <taxon>Litomosoides</taxon>
    </lineage>
</organism>
<gene>
    <name evidence="2" type="ORF">NLS_LOCUS9205</name>
</gene>
<dbReference type="AlphaFoldDB" id="A0A3P6VG94"/>
<dbReference type="EMBL" id="UYRX01001429">
    <property type="protein sequence ID" value="VDK89611.1"/>
    <property type="molecule type" value="Genomic_DNA"/>
</dbReference>
<protein>
    <submittedName>
        <fullName evidence="2">Uncharacterized protein</fullName>
    </submittedName>
</protein>
<evidence type="ECO:0000256" key="1">
    <source>
        <dbReference type="SAM" id="Phobius"/>
    </source>
</evidence>
<reference evidence="2 3" key="1">
    <citation type="submission" date="2018-08" db="EMBL/GenBank/DDBJ databases">
        <authorList>
            <person name="Laetsch R D."/>
            <person name="Stevens L."/>
            <person name="Kumar S."/>
            <person name="Blaxter L. M."/>
        </authorList>
    </citation>
    <scope>NUCLEOTIDE SEQUENCE [LARGE SCALE GENOMIC DNA]</scope>
</reference>